<dbReference type="EMBL" id="CAIIXF020000005">
    <property type="protein sequence ID" value="CAH1783482.1"/>
    <property type="molecule type" value="Genomic_DNA"/>
</dbReference>
<evidence type="ECO:0000256" key="2">
    <source>
        <dbReference type="ARBA" id="ARBA00020330"/>
    </source>
</evidence>
<dbReference type="Pfam" id="PF14913">
    <property type="entry name" value="DPCD"/>
    <property type="match status" value="1"/>
</dbReference>
<name>A0A8J1T7K1_OWEFU</name>
<dbReference type="AlphaFoldDB" id="A0A8J1T7K1"/>
<dbReference type="OrthoDB" id="10256139at2759"/>
<dbReference type="PANTHER" id="PTHR31921">
    <property type="entry name" value="PROTEIN DPCD"/>
    <property type="match status" value="1"/>
</dbReference>
<dbReference type="Proteomes" id="UP000749559">
    <property type="component" value="Unassembled WGS sequence"/>
</dbReference>
<proteinExistence type="inferred from homology"/>
<reference evidence="3" key="1">
    <citation type="submission" date="2022-03" db="EMBL/GenBank/DDBJ databases">
        <authorList>
            <person name="Martin C."/>
        </authorList>
    </citation>
    <scope>NUCLEOTIDE SEQUENCE</scope>
</reference>
<dbReference type="PRINTS" id="PR02065">
    <property type="entry name" value="PROTEINDPCD"/>
</dbReference>
<keyword evidence="4" id="KW-1185">Reference proteome</keyword>
<comment type="caution">
    <text evidence="3">The sequence shown here is derived from an EMBL/GenBank/DDBJ whole genome shotgun (WGS) entry which is preliminary data.</text>
</comment>
<organism evidence="3 4">
    <name type="scientific">Owenia fusiformis</name>
    <name type="common">Polychaete worm</name>
    <dbReference type="NCBI Taxonomy" id="6347"/>
    <lineage>
        <taxon>Eukaryota</taxon>
        <taxon>Metazoa</taxon>
        <taxon>Spiralia</taxon>
        <taxon>Lophotrochozoa</taxon>
        <taxon>Annelida</taxon>
        <taxon>Polychaeta</taxon>
        <taxon>Sedentaria</taxon>
        <taxon>Canalipalpata</taxon>
        <taxon>Sabellida</taxon>
        <taxon>Oweniida</taxon>
        <taxon>Oweniidae</taxon>
        <taxon>Owenia</taxon>
    </lineage>
</organism>
<dbReference type="PANTHER" id="PTHR31921:SF1">
    <property type="entry name" value="PROTEIN DPCD"/>
    <property type="match status" value="1"/>
</dbReference>
<protein>
    <recommendedName>
        <fullName evidence="2">Protein DPCD</fullName>
    </recommendedName>
</protein>
<evidence type="ECO:0000256" key="1">
    <source>
        <dbReference type="ARBA" id="ARBA00010597"/>
    </source>
</evidence>
<accession>A0A8J1T7K1</accession>
<comment type="similarity">
    <text evidence="1">Belongs to the DPCD family.</text>
</comment>
<gene>
    <name evidence="3" type="ORF">OFUS_LOCUS9822</name>
</gene>
<dbReference type="InterPro" id="IPR026224">
    <property type="entry name" value="DPCD"/>
</dbReference>
<evidence type="ECO:0000313" key="3">
    <source>
        <dbReference type="EMBL" id="CAH1783482.1"/>
    </source>
</evidence>
<sequence>MSFLENLKTSQKTCIVQDGRRKIHFIFKDKTELAEEYDLKTDVLLVRKWKKSGRLGGEGKWQFEVGEDLSPGSSLTEGLMESSTNPVFVRKDGKDVFQWRIRNLPYPLETYNVTVDNEQRTAIIRTTNKKYYKKFTIDDLDRHNLPLEQERIVLSHSNNTLIIKYKKPTEILQHEKCMQDEFKKMKDGDVGCNPS</sequence>
<evidence type="ECO:0000313" key="4">
    <source>
        <dbReference type="Proteomes" id="UP000749559"/>
    </source>
</evidence>